<evidence type="ECO:0000256" key="1">
    <source>
        <dbReference type="SAM" id="Phobius"/>
    </source>
</evidence>
<gene>
    <name evidence="2" type="ORF">XBKB1_2360001</name>
</gene>
<dbReference type="EMBL" id="CBSZ010000153">
    <property type="protein sequence ID" value="CDH24031.1"/>
    <property type="molecule type" value="Genomic_DNA"/>
</dbReference>
<keyword evidence="1" id="KW-0812">Transmembrane</keyword>
<dbReference type="AlphaFoldDB" id="A0A077PTA9"/>
<evidence type="ECO:0000313" key="2">
    <source>
        <dbReference type="EMBL" id="CDH24031.1"/>
    </source>
</evidence>
<sequence length="46" mass="5430">MVFAIIMRNHELGFIILVFLVVIFELLEIYFLILIPSPKRIKKINA</sequence>
<keyword evidence="1" id="KW-0472">Membrane</keyword>
<reference evidence="2" key="1">
    <citation type="submission" date="2013-07" db="EMBL/GenBank/DDBJ databases">
        <title>Sub-species coevolution in mutualistic symbiosis.</title>
        <authorList>
            <person name="Murfin K."/>
            <person name="Klassen J."/>
            <person name="Lee M."/>
            <person name="Forst S."/>
            <person name="Stock P."/>
            <person name="Goodrich-Blair H."/>
        </authorList>
    </citation>
    <scope>NUCLEOTIDE SEQUENCE [LARGE SCALE GENOMIC DNA]</scope>
    <source>
        <strain evidence="2">Kraussei Becker Underwood</strain>
    </source>
</reference>
<organism evidence="2">
    <name type="scientific">Xenorhabdus bovienii str. kraussei Becker Underwood</name>
    <dbReference type="NCBI Taxonomy" id="1398204"/>
    <lineage>
        <taxon>Bacteria</taxon>
        <taxon>Pseudomonadati</taxon>
        <taxon>Pseudomonadota</taxon>
        <taxon>Gammaproteobacteria</taxon>
        <taxon>Enterobacterales</taxon>
        <taxon>Morganellaceae</taxon>
        <taxon>Xenorhabdus</taxon>
    </lineage>
</organism>
<dbReference type="Proteomes" id="UP000028493">
    <property type="component" value="Unassembled WGS sequence"/>
</dbReference>
<protein>
    <submittedName>
        <fullName evidence="2">Uncharacterized protein</fullName>
    </submittedName>
</protein>
<comment type="caution">
    <text evidence="2">The sequence shown here is derived from an EMBL/GenBank/DDBJ whole genome shotgun (WGS) entry which is preliminary data.</text>
</comment>
<accession>A0A077PTA9</accession>
<keyword evidence="1" id="KW-1133">Transmembrane helix</keyword>
<proteinExistence type="predicted"/>
<dbReference type="HOGENOM" id="CLU_3190782_0_0_6"/>
<feature type="transmembrane region" description="Helical" evidence="1">
    <location>
        <begin position="12"/>
        <end position="35"/>
    </location>
</feature>
<name>A0A077PTA9_XENBV</name>